<accession>A0A382WWT3</accession>
<keyword evidence="1" id="KW-0812">Transmembrane</keyword>
<reference evidence="2" key="1">
    <citation type="submission" date="2018-05" db="EMBL/GenBank/DDBJ databases">
        <authorList>
            <person name="Lanie J.A."/>
            <person name="Ng W.-L."/>
            <person name="Kazmierczak K.M."/>
            <person name="Andrzejewski T.M."/>
            <person name="Davidsen T.M."/>
            <person name="Wayne K.J."/>
            <person name="Tettelin H."/>
            <person name="Glass J.I."/>
            <person name="Rusch D."/>
            <person name="Podicherti R."/>
            <person name="Tsui H.-C.T."/>
            <person name="Winkler M.E."/>
        </authorList>
    </citation>
    <scope>NUCLEOTIDE SEQUENCE</scope>
</reference>
<evidence type="ECO:0000313" key="2">
    <source>
        <dbReference type="EMBL" id="SVD62451.1"/>
    </source>
</evidence>
<dbReference type="AlphaFoldDB" id="A0A382WWT3"/>
<keyword evidence="1" id="KW-0472">Membrane</keyword>
<keyword evidence="1" id="KW-1133">Transmembrane helix</keyword>
<evidence type="ECO:0000256" key="1">
    <source>
        <dbReference type="SAM" id="Phobius"/>
    </source>
</evidence>
<feature type="transmembrane region" description="Helical" evidence="1">
    <location>
        <begin position="48"/>
        <end position="64"/>
    </location>
</feature>
<protein>
    <submittedName>
        <fullName evidence="2">Uncharacterized protein</fullName>
    </submittedName>
</protein>
<sequence length="84" mass="9455">MKPSETLLLLEELGGSGKTRTSDLTLISVLIVHVNLIPIGFFTTSVHMSVHILVLFLIFSPLNVNTKRLFNSFRCSAEHRKVYL</sequence>
<gene>
    <name evidence="2" type="ORF">METZ01_LOCUS415305</name>
</gene>
<name>A0A382WWT3_9ZZZZ</name>
<dbReference type="EMBL" id="UINC01162607">
    <property type="protein sequence ID" value="SVD62451.1"/>
    <property type="molecule type" value="Genomic_DNA"/>
</dbReference>
<proteinExistence type="predicted"/>
<organism evidence="2">
    <name type="scientific">marine metagenome</name>
    <dbReference type="NCBI Taxonomy" id="408172"/>
    <lineage>
        <taxon>unclassified sequences</taxon>
        <taxon>metagenomes</taxon>
        <taxon>ecological metagenomes</taxon>
    </lineage>
</organism>